<gene>
    <name evidence="2" type="ORF">BC781_1011114</name>
</gene>
<feature type="chain" id="PRO_5016319774" evidence="1">
    <location>
        <begin position="26"/>
        <end position="324"/>
    </location>
</feature>
<dbReference type="OrthoDB" id="583051at2"/>
<keyword evidence="1" id="KW-0732">Signal</keyword>
<evidence type="ECO:0000256" key="1">
    <source>
        <dbReference type="SAM" id="SignalP"/>
    </source>
</evidence>
<evidence type="ECO:0000313" key="2">
    <source>
        <dbReference type="EMBL" id="PWJ44743.1"/>
    </source>
</evidence>
<keyword evidence="3" id="KW-1185">Reference proteome</keyword>
<dbReference type="InterPro" id="IPR006530">
    <property type="entry name" value="YD"/>
</dbReference>
<dbReference type="AlphaFoldDB" id="A0A315ZHQ2"/>
<dbReference type="RefSeq" id="WP_109616216.1">
    <property type="nucleotide sequence ID" value="NZ_QGDO01000001.1"/>
</dbReference>
<feature type="signal peptide" evidence="1">
    <location>
        <begin position="1"/>
        <end position="25"/>
    </location>
</feature>
<name>A0A315ZHQ2_SEDFL</name>
<accession>A0A315ZHQ2</accession>
<comment type="caution">
    <text evidence="2">The sequence shown here is derived from an EMBL/GenBank/DDBJ whole genome shotgun (WGS) entry which is preliminary data.</text>
</comment>
<reference evidence="2 3" key="1">
    <citation type="submission" date="2018-03" db="EMBL/GenBank/DDBJ databases">
        <title>Genomic Encyclopedia of Archaeal and Bacterial Type Strains, Phase II (KMG-II): from individual species to whole genera.</title>
        <authorList>
            <person name="Goeker M."/>
        </authorList>
    </citation>
    <scope>NUCLEOTIDE SEQUENCE [LARGE SCALE GENOMIC DNA]</scope>
    <source>
        <strain evidence="2 3">DSM 28229</strain>
    </source>
</reference>
<sequence length="324" mass="36649">MKSHLRIHFLLFLLGLLTFSCDSQDDDGTTVNNSTSVDCKLQGYTNNYNEVFDNDSYSDSEVFTYTYNSDGQLISVDERDATDSTDFSTHTLSYDTDGNLISYQEGDDYQMILSYDANGRLESITEQEHSTPRKSNARLHQALFSKLANNNARKAATSDDDYSLEFFYNDGENLPFKAESSSDDTEVILYTFNSDKELTQMEVSFSGGNDDNETWAGTETITFTYGDKSSPVSGLFKNPVISSPFGSMFIDLIDFDILSYKKNLSSVSSVGSETYNDVTENWNEVYNYIYTYDSLTELPSSISISQTADWGNWSEEYVFEYDCQ</sequence>
<dbReference type="NCBIfam" id="TIGR01643">
    <property type="entry name" value="YD_repeat_2x"/>
    <property type="match status" value="1"/>
</dbReference>
<organism evidence="2 3">
    <name type="scientific">Sediminitomix flava</name>
    <dbReference type="NCBI Taxonomy" id="379075"/>
    <lineage>
        <taxon>Bacteria</taxon>
        <taxon>Pseudomonadati</taxon>
        <taxon>Bacteroidota</taxon>
        <taxon>Cytophagia</taxon>
        <taxon>Cytophagales</taxon>
        <taxon>Flammeovirgaceae</taxon>
        <taxon>Sediminitomix</taxon>
    </lineage>
</organism>
<proteinExistence type="predicted"/>
<dbReference type="Gene3D" id="2.180.10.10">
    <property type="entry name" value="RHS repeat-associated core"/>
    <property type="match status" value="1"/>
</dbReference>
<evidence type="ECO:0000313" key="3">
    <source>
        <dbReference type="Proteomes" id="UP000245535"/>
    </source>
</evidence>
<dbReference type="PROSITE" id="PS51257">
    <property type="entry name" value="PROKAR_LIPOPROTEIN"/>
    <property type="match status" value="1"/>
</dbReference>
<dbReference type="Proteomes" id="UP000245535">
    <property type="component" value="Unassembled WGS sequence"/>
</dbReference>
<protein>
    <submittedName>
        <fullName evidence="2">YD repeat-containing protein</fullName>
    </submittedName>
</protein>
<dbReference type="EMBL" id="QGDO01000001">
    <property type="protein sequence ID" value="PWJ44743.1"/>
    <property type="molecule type" value="Genomic_DNA"/>
</dbReference>